<dbReference type="Proteomes" id="UP001227543">
    <property type="component" value="Unassembled WGS sequence"/>
</dbReference>
<organism evidence="1 2">
    <name type="scientific">Colletotrichum tamarilloi</name>
    <dbReference type="NCBI Taxonomy" id="1209934"/>
    <lineage>
        <taxon>Eukaryota</taxon>
        <taxon>Fungi</taxon>
        <taxon>Dikarya</taxon>
        <taxon>Ascomycota</taxon>
        <taxon>Pezizomycotina</taxon>
        <taxon>Sordariomycetes</taxon>
        <taxon>Hypocreomycetidae</taxon>
        <taxon>Glomerellales</taxon>
        <taxon>Glomerellaceae</taxon>
        <taxon>Colletotrichum</taxon>
        <taxon>Colletotrichum acutatum species complex</taxon>
    </lineage>
</organism>
<sequence length="296" mass="32231">MGILGEGTLPYLALPNRIVASFITSSRFCLPLGCCCIQVTIHLPTLHHLPVHRSDHVEIVVVVVRHVCVIALQCLSSHLLVSFGQTMVQDPEWHLSTTSPLCLTPFDRSLHYPHRTAAHRNDCTLSRQIPRFQVPTLRLAAPPLSTPDPPPIQPNPASSWDNACTTLPPRHRQADRLTPQSGVQPPLLWLVPPSRCYLGAALPLFTPGTAKQTPSTMLGLINADIGIVPSHHLLSAALLPTPLTSTSPHLSMTSSTRTASTQAWISNHSYPSLQLPHRQSLPSDTRVLHAAPILSS</sequence>
<evidence type="ECO:0000313" key="1">
    <source>
        <dbReference type="EMBL" id="KAK1491863.1"/>
    </source>
</evidence>
<comment type="caution">
    <text evidence="1">The sequence shown here is derived from an EMBL/GenBank/DDBJ whole genome shotgun (WGS) entry which is preliminary data.</text>
</comment>
<proteinExistence type="predicted"/>
<accession>A0ABQ9R139</accession>
<keyword evidence="2" id="KW-1185">Reference proteome</keyword>
<dbReference type="GeneID" id="85410440"/>
<gene>
    <name evidence="1" type="ORF">CTAM01_10186</name>
</gene>
<reference evidence="1 2" key="1">
    <citation type="submission" date="2016-10" db="EMBL/GenBank/DDBJ databases">
        <title>The genome sequence of Colletotrichum fioriniae PJ7.</title>
        <authorList>
            <person name="Baroncelli R."/>
        </authorList>
    </citation>
    <scope>NUCLEOTIDE SEQUENCE [LARGE SCALE GENOMIC DNA]</scope>
    <source>
        <strain evidence="1 2">Tom-12</strain>
    </source>
</reference>
<evidence type="ECO:0000313" key="2">
    <source>
        <dbReference type="Proteomes" id="UP001227543"/>
    </source>
</evidence>
<dbReference type="EMBL" id="MLFU01000045">
    <property type="protein sequence ID" value="KAK1491863.1"/>
    <property type="molecule type" value="Genomic_DNA"/>
</dbReference>
<dbReference type="RefSeq" id="XP_060379147.1">
    <property type="nucleotide sequence ID" value="XM_060526202.1"/>
</dbReference>
<protein>
    <submittedName>
        <fullName evidence="1">Uncharacterized protein</fullName>
    </submittedName>
</protein>
<name>A0ABQ9R139_9PEZI</name>